<dbReference type="Gene3D" id="3.40.50.1820">
    <property type="entry name" value="alpha/beta hydrolase"/>
    <property type="match status" value="1"/>
</dbReference>
<dbReference type="InterPro" id="IPR036278">
    <property type="entry name" value="Sialidase_sf"/>
</dbReference>
<dbReference type="Pfam" id="PF20434">
    <property type="entry name" value="BD-FAE"/>
    <property type="match status" value="1"/>
</dbReference>
<dbReference type="PANTHER" id="PTHR48081:SF30">
    <property type="entry name" value="ACETYL-HYDROLASE LIPR-RELATED"/>
    <property type="match status" value="1"/>
</dbReference>
<organism evidence="6 7">
    <name type="scientific">Brevifollis gellanilyticus</name>
    <dbReference type="NCBI Taxonomy" id="748831"/>
    <lineage>
        <taxon>Bacteria</taxon>
        <taxon>Pseudomonadati</taxon>
        <taxon>Verrucomicrobiota</taxon>
        <taxon>Verrucomicrobiia</taxon>
        <taxon>Verrucomicrobiales</taxon>
        <taxon>Verrucomicrobiaceae</taxon>
    </lineage>
</organism>
<evidence type="ECO:0000256" key="1">
    <source>
        <dbReference type="ARBA" id="ARBA00010515"/>
    </source>
</evidence>
<protein>
    <recommendedName>
        <fullName evidence="8">Sialidase domain-containing protein</fullName>
    </recommendedName>
</protein>
<feature type="signal peptide" evidence="3">
    <location>
        <begin position="1"/>
        <end position="20"/>
    </location>
</feature>
<evidence type="ECO:0000313" key="7">
    <source>
        <dbReference type="Proteomes" id="UP000321577"/>
    </source>
</evidence>
<dbReference type="AlphaFoldDB" id="A0A512MCQ2"/>
<dbReference type="Proteomes" id="UP000321577">
    <property type="component" value="Unassembled WGS sequence"/>
</dbReference>
<dbReference type="CDD" id="cd15482">
    <property type="entry name" value="Sialidase_non-viral"/>
    <property type="match status" value="1"/>
</dbReference>
<dbReference type="Gene3D" id="2.120.10.10">
    <property type="match status" value="1"/>
</dbReference>
<proteinExistence type="inferred from homology"/>
<dbReference type="PANTHER" id="PTHR48081">
    <property type="entry name" value="AB HYDROLASE SUPERFAMILY PROTEIN C4A8.06C"/>
    <property type="match status" value="1"/>
</dbReference>
<feature type="domain" description="BD-FAE-like" evidence="5">
    <location>
        <begin position="471"/>
        <end position="588"/>
    </location>
</feature>
<dbReference type="InterPro" id="IPR049492">
    <property type="entry name" value="BD-FAE-like_dom"/>
</dbReference>
<keyword evidence="3" id="KW-0732">Signal</keyword>
<dbReference type="SUPFAM" id="SSF53474">
    <property type="entry name" value="alpha/beta-Hydrolases"/>
    <property type="match status" value="1"/>
</dbReference>
<dbReference type="InterPro" id="IPR029058">
    <property type="entry name" value="AB_hydrolase_fold"/>
</dbReference>
<gene>
    <name evidence="6" type="ORF">BGE01nite_37970</name>
</gene>
<evidence type="ECO:0000259" key="5">
    <source>
        <dbReference type="Pfam" id="PF20434"/>
    </source>
</evidence>
<dbReference type="SUPFAM" id="SSF50939">
    <property type="entry name" value="Sialidases"/>
    <property type="match status" value="1"/>
</dbReference>
<sequence length="708" mass="77857">MFPTMKPLALLLLTTAPLLALEPLQLMDTVTVNGIDVNAKALPKGLVLDKTTGLLSTSAMRGQVVHRTQTRILETRATVTPNGDYLLMFPEGDHYAKSKGEKINSMMVCRSTDKGKTWSKPAVAYDIPYGQHGFIPLTPKGTQTIYCFGTQPIPGKWTWEEGKRENAPIGWRTSDDDGRTWSEVKLIEPTNDPSFMGMSVMRMTETDAGTWLLGSHLADWSKKPFTTQQYLLRSEDKGKTWNVLPGARPNGWAAEGFNRMDEGRPLNLGGGKVLFMSRTPQGHLFTAWSQDDGKTWTKPAPSTLVHPDAPPMLFPLSDGKTLVAFHHNKVPTTGNGELSDKAELMKMRSEVWASLSSDEGHTWSEPKFVMANAVAPVHKVSGFNSQCSYLDAFVEDGVMHLFMPHRWQQVLHLTIREDALNKLPTKTQLAQLVANKAPEAKTASYATQLAAGIKATRQIVYKKVGSIELKLDVFEPEGFKASDKRPCFVAIHGGGWTSGGPKSMYLFADHCAKLGMVAVSVQYRLFKPGTPVTVFECVKDARAAVRYVRAHAAELGVDPDKIIVNGSSAGGHLAAATAMFDGVDHKNEKLEVSCHPNALVLFSPVIDTSLEGYGYAKIGEKWKELSPAHQVRAGLPPTLLFHGDGDTTTPVRGANVFVEEMKKAGNRIEYVSPPGAIHTYMFKDAKLHEETKTKMDEFFANLGYVKSK</sequence>
<dbReference type="GO" id="GO:0004806">
    <property type="term" value="F:triacylglycerol lipase activity"/>
    <property type="evidence" value="ECO:0007669"/>
    <property type="project" value="TreeGrafter"/>
</dbReference>
<evidence type="ECO:0000259" key="4">
    <source>
        <dbReference type="Pfam" id="PF13088"/>
    </source>
</evidence>
<accession>A0A512MCQ2</accession>
<dbReference type="EMBL" id="BKAG01000031">
    <property type="protein sequence ID" value="GEP44506.1"/>
    <property type="molecule type" value="Genomic_DNA"/>
</dbReference>
<evidence type="ECO:0008006" key="8">
    <source>
        <dbReference type="Google" id="ProtNLM"/>
    </source>
</evidence>
<feature type="domain" description="Sialidase" evidence="4">
    <location>
        <begin position="143"/>
        <end position="398"/>
    </location>
</feature>
<feature type="chain" id="PRO_5022043179" description="Sialidase domain-containing protein" evidence="3">
    <location>
        <begin position="21"/>
        <end position="708"/>
    </location>
</feature>
<comment type="caution">
    <text evidence="6">The sequence shown here is derived from an EMBL/GenBank/DDBJ whole genome shotgun (WGS) entry which is preliminary data.</text>
</comment>
<keyword evidence="7" id="KW-1185">Reference proteome</keyword>
<dbReference type="InterPro" id="IPR050300">
    <property type="entry name" value="GDXG_lipolytic_enzyme"/>
</dbReference>
<evidence type="ECO:0000313" key="6">
    <source>
        <dbReference type="EMBL" id="GEP44506.1"/>
    </source>
</evidence>
<dbReference type="InterPro" id="IPR011040">
    <property type="entry name" value="Sialidase"/>
</dbReference>
<name>A0A512MCQ2_9BACT</name>
<keyword evidence="2" id="KW-0378">Hydrolase</keyword>
<evidence type="ECO:0000256" key="3">
    <source>
        <dbReference type="SAM" id="SignalP"/>
    </source>
</evidence>
<dbReference type="Pfam" id="PF13088">
    <property type="entry name" value="BNR_2"/>
    <property type="match status" value="1"/>
</dbReference>
<evidence type="ECO:0000256" key="2">
    <source>
        <dbReference type="ARBA" id="ARBA00022801"/>
    </source>
</evidence>
<reference evidence="6 7" key="1">
    <citation type="submission" date="2019-07" db="EMBL/GenBank/DDBJ databases">
        <title>Whole genome shotgun sequence of Brevifollis gellanilyticus NBRC 108608.</title>
        <authorList>
            <person name="Hosoyama A."/>
            <person name="Uohara A."/>
            <person name="Ohji S."/>
            <person name="Ichikawa N."/>
        </authorList>
    </citation>
    <scope>NUCLEOTIDE SEQUENCE [LARGE SCALE GENOMIC DNA]</scope>
    <source>
        <strain evidence="6 7">NBRC 108608</strain>
    </source>
</reference>
<comment type="similarity">
    <text evidence="1">Belongs to the 'GDXG' lipolytic enzyme family.</text>
</comment>